<sequence>MLTVVAVAVLVMLWASFSTKSTGEDLSMDSDVSKELGRLRELVCRMTDVPLPCL</sequence>
<feature type="chain" id="PRO_5002434262" evidence="1">
    <location>
        <begin position="24"/>
        <end position="54"/>
    </location>
</feature>
<keyword evidence="1" id="KW-0732">Signal</keyword>
<protein>
    <submittedName>
        <fullName evidence="2">Uncharacterized protein</fullName>
    </submittedName>
</protein>
<feature type="signal peptide" evidence="1">
    <location>
        <begin position="1"/>
        <end position="23"/>
    </location>
</feature>
<dbReference type="EMBL" id="GBXM01020732">
    <property type="protein sequence ID" value="JAH87845.1"/>
    <property type="molecule type" value="Transcribed_RNA"/>
</dbReference>
<organism evidence="2">
    <name type="scientific">Anguilla anguilla</name>
    <name type="common">European freshwater eel</name>
    <name type="synonym">Muraena anguilla</name>
    <dbReference type="NCBI Taxonomy" id="7936"/>
    <lineage>
        <taxon>Eukaryota</taxon>
        <taxon>Metazoa</taxon>
        <taxon>Chordata</taxon>
        <taxon>Craniata</taxon>
        <taxon>Vertebrata</taxon>
        <taxon>Euteleostomi</taxon>
        <taxon>Actinopterygii</taxon>
        <taxon>Neopterygii</taxon>
        <taxon>Teleostei</taxon>
        <taxon>Anguilliformes</taxon>
        <taxon>Anguillidae</taxon>
        <taxon>Anguilla</taxon>
    </lineage>
</organism>
<name>A0A0E9WE70_ANGAN</name>
<reference evidence="2" key="2">
    <citation type="journal article" date="2015" name="Fish Shellfish Immunol.">
        <title>Early steps in the European eel (Anguilla anguilla)-Vibrio vulnificus interaction in the gills: Role of the RtxA13 toxin.</title>
        <authorList>
            <person name="Callol A."/>
            <person name="Pajuelo D."/>
            <person name="Ebbesson L."/>
            <person name="Teles M."/>
            <person name="MacKenzie S."/>
            <person name="Amaro C."/>
        </authorList>
    </citation>
    <scope>NUCLEOTIDE SEQUENCE</scope>
</reference>
<reference evidence="2" key="1">
    <citation type="submission" date="2014-11" db="EMBL/GenBank/DDBJ databases">
        <authorList>
            <person name="Amaro Gonzalez C."/>
        </authorList>
    </citation>
    <scope>NUCLEOTIDE SEQUENCE</scope>
</reference>
<evidence type="ECO:0000256" key="1">
    <source>
        <dbReference type="SAM" id="SignalP"/>
    </source>
</evidence>
<proteinExistence type="predicted"/>
<dbReference type="AlphaFoldDB" id="A0A0E9WE70"/>
<evidence type="ECO:0000313" key="2">
    <source>
        <dbReference type="EMBL" id="JAH87845.1"/>
    </source>
</evidence>
<accession>A0A0E9WE70</accession>